<dbReference type="Proteomes" id="UP000076761">
    <property type="component" value="Unassembled WGS sequence"/>
</dbReference>
<dbReference type="InParanoid" id="A0A165PIN4"/>
<proteinExistence type="predicted"/>
<gene>
    <name evidence="1" type="ORF">NEOLEDRAFT_1139946</name>
</gene>
<evidence type="ECO:0000313" key="1">
    <source>
        <dbReference type="EMBL" id="KZT21093.1"/>
    </source>
</evidence>
<sequence>MLSSALKATCLAIQDMSSITRRAPLAIQETPASGKRQSVLRLGLGLTELNGSYCHLLRVF</sequence>
<protein>
    <submittedName>
        <fullName evidence="1">Uncharacterized protein</fullName>
    </submittedName>
</protein>
<accession>A0A165PIN4</accession>
<dbReference type="EMBL" id="KV425611">
    <property type="protein sequence ID" value="KZT21093.1"/>
    <property type="molecule type" value="Genomic_DNA"/>
</dbReference>
<dbReference type="AlphaFoldDB" id="A0A165PIN4"/>
<evidence type="ECO:0000313" key="2">
    <source>
        <dbReference type="Proteomes" id="UP000076761"/>
    </source>
</evidence>
<keyword evidence="2" id="KW-1185">Reference proteome</keyword>
<organism evidence="1 2">
    <name type="scientific">Neolentinus lepideus HHB14362 ss-1</name>
    <dbReference type="NCBI Taxonomy" id="1314782"/>
    <lineage>
        <taxon>Eukaryota</taxon>
        <taxon>Fungi</taxon>
        <taxon>Dikarya</taxon>
        <taxon>Basidiomycota</taxon>
        <taxon>Agaricomycotina</taxon>
        <taxon>Agaricomycetes</taxon>
        <taxon>Gloeophyllales</taxon>
        <taxon>Gloeophyllaceae</taxon>
        <taxon>Neolentinus</taxon>
    </lineage>
</organism>
<name>A0A165PIN4_9AGAM</name>
<reference evidence="1 2" key="1">
    <citation type="journal article" date="2016" name="Mol. Biol. Evol.">
        <title>Comparative Genomics of Early-Diverging Mushroom-Forming Fungi Provides Insights into the Origins of Lignocellulose Decay Capabilities.</title>
        <authorList>
            <person name="Nagy L.G."/>
            <person name="Riley R."/>
            <person name="Tritt A."/>
            <person name="Adam C."/>
            <person name="Daum C."/>
            <person name="Floudas D."/>
            <person name="Sun H."/>
            <person name="Yadav J.S."/>
            <person name="Pangilinan J."/>
            <person name="Larsson K.H."/>
            <person name="Matsuura K."/>
            <person name="Barry K."/>
            <person name="Labutti K."/>
            <person name="Kuo R."/>
            <person name="Ohm R.A."/>
            <person name="Bhattacharya S.S."/>
            <person name="Shirouzu T."/>
            <person name="Yoshinaga Y."/>
            <person name="Martin F.M."/>
            <person name="Grigoriev I.V."/>
            <person name="Hibbett D.S."/>
        </authorList>
    </citation>
    <scope>NUCLEOTIDE SEQUENCE [LARGE SCALE GENOMIC DNA]</scope>
    <source>
        <strain evidence="1 2">HHB14362 ss-1</strain>
    </source>
</reference>